<comment type="caution">
    <text evidence="2">The sequence shown here is derived from an EMBL/GenBank/DDBJ whole genome shotgun (WGS) entry which is preliminary data.</text>
</comment>
<evidence type="ECO:0000256" key="1">
    <source>
        <dbReference type="SAM" id="MobiDB-lite"/>
    </source>
</evidence>
<reference evidence="2" key="1">
    <citation type="journal article" date="2022" name="Int. J. Mol. Sci.">
        <title>Draft Genome of Tanacetum Coccineum: Genomic Comparison of Closely Related Tanacetum-Family Plants.</title>
        <authorList>
            <person name="Yamashiro T."/>
            <person name="Shiraishi A."/>
            <person name="Nakayama K."/>
            <person name="Satake H."/>
        </authorList>
    </citation>
    <scope>NUCLEOTIDE SEQUENCE</scope>
</reference>
<evidence type="ECO:0000313" key="3">
    <source>
        <dbReference type="Proteomes" id="UP001151760"/>
    </source>
</evidence>
<dbReference type="Proteomes" id="UP001151760">
    <property type="component" value="Unassembled WGS sequence"/>
</dbReference>
<feature type="compositionally biased region" description="Basic and acidic residues" evidence="1">
    <location>
        <begin position="70"/>
        <end position="81"/>
    </location>
</feature>
<name>A0ABQ5HWD0_9ASTR</name>
<sequence length="81" mass="8910">MVNEKINVDEASSVSVEEHNSLPSEEDSDSLPSKEDSDILFSDRTSFLSGIDGSDEDPFSGETENPNDYRGLKLEDMSHAD</sequence>
<feature type="region of interest" description="Disordered" evidence="1">
    <location>
        <begin position="1"/>
        <end position="81"/>
    </location>
</feature>
<gene>
    <name evidence="2" type="ORF">Tco_1080584</name>
</gene>
<keyword evidence="3" id="KW-1185">Reference proteome</keyword>
<organism evidence="2 3">
    <name type="scientific">Tanacetum coccineum</name>
    <dbReference type="NCBI Taxonomy" id="301880"/>
    <lineage>
        <taxon>Eukaryota</taxon>
        <taxon>Viridiplantae</taxon>
        <taxon>Streptophyta</taxon>
        <taxon>Embryophyta</taxon>
        <taxon>Tracheophyta</taxon>
        <taxon>Spermatophyta</taxon>
        <taxon>Magnoliopsida</taxon>
        <taxon>eudicotyledons</taxon>
        <taxon>Gunneridae</taxon>
        <taxon>Pentapetalae</taxon>
        <taxon>asterids</taxon>
        <taxon>campanulids</taxon>
        <taxon>Asterales</taxon>
        <taxon>Asteraceae</taxon>
        <taxon>Asteroideae</taxon>
        <taxon>Anthemideae</taxon>
        <taxon>Anthemidinae</taxon>
        <taxon>Tanacetum</taxon>
    </lineage>
</organism>
<dbReference type="EMBL" id="BQNB010020046">
    <property type="protein sequence ID" value="GJT91739.1"/>
    <property type="molecule type" value="Genomic_DNA"/>
</dbReference>
<reference evidence="2" key="2">
    <citation type="submission" date="2022-01" db="EMBL/GenBank/DDBJ databases">
        <authorList>
            <person name="Yamashiro T."/>
            <person name="Shiraishi A."/>
            <person name="Satake H."/>
            <person name="Nakayama K."/>
        </authorList>
    </citation>
    <scope>NUCLEOTIDE SEQUENCE</scope>
</reference>
<protein>
    <submittedName>
        <fullName evidence="2">Uncharacterized protein</fullName>
    </submittedName>
</protein>
<accession>A0ABQ5HWD0</accession>
<evidence type="ECO:0000313" key="2">
    <source>
        <dbReference type="EMBL" id="GJT91739.1"/>
    </source>
</evidence>
<proteinExistence type="predicted"/>